<proteinExistence type="predicted"/>
<dbReference type="InterPro" id="IPR014150">
    <property type="entry name" value="Conjugal_tfr_TrbL"/>
</dbReference>
<dbReference type="RefSeq" id="WP_052777617.1">
    <property type="nucleotide sequence ID" value="NZ_CUHU01000011.1"/>
</dbReference>
<keyword evidence="3" id="KW-1133">Transmembrane helix</keyword>
<dbReference type="AlphaFoldDB" id="A0A5Z1RUM5"/>
<dbReference type="NCBIfam" id="TIGR02783">
    <property type="entry name" value="TrbL_P"/>
    <property type="match status" value="1"/>
</dbReference>
<keyword evidence="4" id="KW-0472">Membrane</keyword>
<organism evidence="5">
    <name type="scientific">Campylobacter coli</name>
    <dbReference type="NCBI Taxonomy" id="195"/>
    <lineage>
        <taxon>Bacteria</taxon>
        <taxon>Pseudomonadati</taxon>
        <taxon>Campylobacterota</taxon>
        <taxon>Epsilonproteobacteria</taxon>
        <taxon>Campylobacterales</taxon>
        <taxon>Campylobacteraceae</taxon>
        <taxon>Campylobacter</taxon>
    </lineage>
</organism>
<reference evidence="5" key="1">
    <citation type="submission" date="2019-09" db="EMBL/GenBank/DDBJ databases">
        <authorList>
            <person name="Ashton P.M."/>
            <person name="Dallman T."/>
            <person name="Nair S."/>
            <person name="De Pinna E."/>
            <person name="Peters T."/>
            <person name="Grant K."/>
        </authorList>
    </citation>
    <scope>NUCLEOTIDE SEQUENCE</scope>
    <source>
        <strain evidence="5">189198</strain>
    </source>
</reference>
<dbReference type="Pfam" id="PF04610">
    <property type="entry name" value="TrbL"/>
    <property type="match status" value="1"/>
</dbReference>
<dbReference type="EMBL" id="AAKFOM010000023">
    <property type="protein sequence ID" value="ECR3143924.1"/>
    <property type="molecule type" value="Genomic_DNA"/>
</dbReference>
<protein>
    <submittedName>
        <fullName evidence="5">P-type conjugative transfer protein TrbL</fullName>
    </submittedName>
</protein>
<dbReference type="GO" id="GO:0030255">
    <property type="term" value="P:protein secretion by the type IV secretion system"/>
    <property type="evidence" value="ECO:0007669"/>
    <property type="project" value="InterPro"/>
</dbReference>
<evidence type="ECO:0000256" key="4">
    <source>
        <dbReference type="ARBA" id="ARBA00023136"/>
    </source>
</evidence>
<accession>A0A5Z1RUM5</accession>
<comment type="caution">
    <text evidence="5">The sequence shown here is derived from an EMBL/GenBank/DDBJ whole genome shotgun (WGS) entry which is preliminary data.</text>
</comment>
<evidence type="ECO:0000256" key="1">
    <source>
        <dbReference type="ARBA" id="ARBA00004141"/>
    </source>
</evidence>
<dbReference type="InterPro" id="IPR007688">
    <property type="entry name" value="Conjugal_tfr_TrbL/VirB6"/>
</dbReference>
<sequence length="395" mass="42093">MNGSKLALVLFLCFLIPNLAFGAESPEGALTLIKNGLLSWTPLIKTACLWVFWTLVAIDLIWTFGLKALSGFEFGEFLTTLIKKIIYIGIFLFLFNTDQWLQIIFNSFSQLATNVNNGIDVKPNNIISTAIDVVITILQSASIFSPVQSFFIAISGIIILISFLLMAIDLLIVYLKFFLMNVIVFFALALGGLNHFKQIGLNPIMTAIKVGVELFMIQGLMGICFTMIGAIANEINQNITIENILIALVTPVIFCIITKMIPGIIEAVFNGSIGESAGASAGFRAVATMAAGAATGAAVGAVGVTRAMNAAKALHLAEGGAGGMDLVKGVAKNLASAGGEHLRDNLTRGRMPNQMANRLQEKLRDIQGKASEGGISAGTPKEESYQSGVNPDVAK</sequence>
<gene>
    <name evidence="5" type="primary">trbL</name>
    <name evidence="5" type="ORF">F1P02_07930</name>
</gene>
<keyword evidence="2" id="KW-0812">Transmembrane</keyword>
<evidence type="ECO:0000256" key="2">
    <source>
        <dbReference type="ARBA" id="ARBA00022692"/>
    </source>
</evidence>
<evidence type="ECO:0000256" key="3">
    <source>
        <dbReference type="ARBA" id="ARBA00022989"/>
    </source>
</evidence>
<dbReference type="GO" id="GO:0016020">
    <property type="term" value="C:membrane"/>
    <property type="evidence" value="ECO:0007669"/>
    <property type="project" value="UniProtKB-SubCell"/>
</dbReference>
<name>A0A5Z1RUM5_CAMCO</name>
<comment type="subcellular location">
    <subcellularLocation>
        <location evidence="1">Membrane</location>
        <topology evidence="1">Multi-pass membrane protein</topology>
    </subcellularLocation>
</comment>
<evidence type="ECO:0000313" key="5">
    <source>
        <dbReference type="EMBL" id="ECR3143924.1"/>
    </source>
</evidence>